<keyword evidence="10 13" id="KW-0408">Iron</keyword>
<evidence type="ECO:0000256" key="9">
    <source>
        <dbReference type="ARBA" id="ARBA00023002"/>
    </source>
</evidence>
<dbReference type="GO" id="GO:0005506">
    <property type="term" value="F:iron ion binding"/>
    <property type="evidence" value="ECO:0007669"/>
    <property type="project" value="InterPro"/>
</dbReference>
<reference evidence="15" key="1">
    <citation type="journal article" date="2024" name="Gigascience">
        <title>Chromosome-level genome of the poultry shaft louse Menopon gallinae provides insight into the host-switching and adaptive evolution of parasitic lice.</title>
        <authorList>
            <person name="Xu Y."/>
            <person name="Ma L."/>
            <person name="Liu S."/>
            <person name="Liang Y."/>
            <person name="Liu Q."/>
            <person name="He Z."/>
            <person name="Tian L."/>
            <person name="Duan Y."/>
            <person name="Cai W."/>
            <person name="Li H."/>
            <person name="Song F."/>
        </authorList>
    </citation>
    <scope>NUCLEOTIDE SEQUENCE</scope>
    <source>
        <strain evidence="15">Cailab_2023a</strain>
    </source>
</reference>
<keyword evidence="6 13" id="KW-0479">Metal-binding</keyword>
<evidence type="ECO:0000313" key="15">
    <source>
        <dbReference type="EMBL" id="KAL0270239.1"/>
    </source>
</evidence>
<dbReference type="AlphaFoldDB" id="A0AAW2HJW8"/>
<evidence type="ECO:0000256" key="3">
    <source>
        <dbReference type="ARBA" id="ARBA00004406"/>
    </source>
</evidence>
<dbReference type="PRINTS" id="PR00463">
    <property type="entry name" value="EP450I"/>
</dbReference>
<dbReference type="InterPro" id="IPR050476">
    <property type="entry name" value="Insect_CytP450_Detox"/>
</dbReference>
<keyword evidence="5 13" id="KW-0349">Heme</keyword>
<keyword evidence="11 14" id="KW-0503">Monooxygenase</keyword>
<dbReference type="InterPro" id="IPR002401">
    <property type="entry name" value="Cyt_P450_E_grp-I"/>
</dbReference>
<dbReference type="PANTHER" id="PTHR24292:SF100">
    <property type="entry name" value="CYTOCHROME P450 6A16, ISOFORM B-RELATED"/>
    <property type="match status" value="1"/>
</dbReference>
<feature type="binding site" description="axial binding residue" evidence="13">
    <location>
        <position position="458"/>
    </location>
    <ligand>
        <name>heme</name>
        <dbReference type="ChEBI" id="CHEBI:30413"/>
    </ligand>
    <ligandPart>
        <name>Fe</name>
        <dbReference type="ChEBI" id="CHEBI:18248"/>
    </ligandPart>
</feature>
<keyword evidence="12" id="KW-0472">Membrane</keyword>
<evidence type="ECO:0000256" key="14">
    <source>
        <dbReference type="RuleBase" id="RU000461"/>
    </source>
</evidence>
<dbReference type="EMBL" id="JARGDH010000004">
    <property type="protein sequence ID" value="KAL0270240.1"/>
    <property type="molecule type" value="Genomic_DNA"/>
</dbReference>
<evidence type="ECO:0000256" key="5">
    <source>
        <dbReference type="ARBA" id="ARBA00022617"/>
    </source>
</evidence>
<evidence type="ECO:0000256" key="13">
    <source>
        <dbReference type="PIRSR" id="PIRSR602401-1"/>
    </source>
</evidence>
<proteinExistence type="inferred from homology"/>
<comment type="subcellular location">
    <subcellularLocation>
        <location evidence="3">Endoplasmic reticulum membrane</location>
        <topology evidence="3">Peripheral membrane protein</topology>
    </subcellularLocation>
    <subcellularLocation>
        <location evidence="2">Microsome membrane</location>
        <topology evidence="2">Peripheral membrane protein</topology>
    </subcellularLocation>
</comment>
<protein>
    <recommendedName>
        <fullName evidence="16">Cytochrome P450</fullName>
    </recommendedName>
</protein>
<comment type="similarity">
    <text evidence="4 14">Belongs to the cytochrome P450 family.</text>
</comment>
<evidence type="ECO:0000256" key="2">
    <source>
        <dbReference type="ARBA" id="ARBA00004174"/>
    </source>
</evidence>
<comment type="cofactor">
    <cofactor evidence="1 13">
        <name>heme</name>
        <dbReference type="ChEBI" id="CHEBI:30413"/>
    </cofactor>
</comment>
<evidence type="ECO:0000256" key="1">
    <source>
        <dbReference type="ARBA" id="ARBA00001971"/>
    </source>
</evidence>
<organism evidence="15">
    <name type="scientific">Menopon gallinae</name>
    <name type="common">poultry shaft louse</name>
    <dbReference type="NCBI Taxonomy" id="328185"/>
    <lineage>
        <taxon>Eukaryota</taxon>
        <taxon>Metazoa</taxon>
        <taxon>Ecdysozoa</taxon>
        <taxon>Arthropoda</taxon>
        <taxon>Hexapoda</taxon>
        <taxon>Insecta</taxon>
        <taxon>Pterygota</taxon>
        <taxon>Neoptera</taxon>
        <taxon>Paraneoptera</taxon>
        <taxon>Psocodea</taxon>
        <taxon>Troctomorpha</taxon>
        <taxon>Phthiraptera</taxon>
        <taxon>Amblycera</taxon>
        <taxon>Menoponidae</taxon>
        <taxon>Menopon</taxon>
    </lineage>
</organism>
<dbReference type="GO" id="GO:0016705">
    <property type="term" value="F:oxidoreductase activity, acting on paired donors, with incorporation or reduction of molecular oxygen"/>
    <property type="evidence" value="ECO:0007669"/>
    <property type="project" value="InterPro"/>
</dbReference>
<evidence type="ECO:0000256" key="6">
    <source>
        <dbReference type="ARBA" id="ARBA00022723"/>
    </source>
</evidence>
<comment type="caution">
    <text evidence="15">The sequence shown here is derived from an EMBL/GenBank/DDBJ whole genome shotgun (WGS) entry which is preliminary data.</text>
</comment>
<keyword evidence="9 14" id="KW-0560">Oxidoreductase</keyword>
<accession>A0AAW2HJW8</accession>
<dbReference type="PANTHER" id="PTHR24292">
    <property type="entry name" value="CYTOCHROME P450"/>
    <property type="match status" value="1"/>
</dbReference>
<evidence type="ECO:0000256" key="10">
    <source>
        <dbReference type="ARBA" id="ARBA00023004"/>
    </source>
</evidence>
<sequence length="514" mass="59717">MSVIFLVVVLFAAAFLLFYLRFRLVGSKYWERRCVPHLKPMFLLGNVWRAYITVNLNDILAELYLANREKRVLGMWFFNNPSLMVMDREIMKRILIKDFNIFRDRGFEINEDIDPLAGHLFLISGKKWRNLRVKLTPTFSSGKMKMMFPTIAHCAKQLQEHLKEPAEAGKVIEVKEMLARFTTDVISSCAFGIETNSLKNPKSEFRKHGKRIFEADLRNMVVNMMLFVYPNLTKMFKLRVIPEDVTEFFINAVRETVEHREKTNTKRNDFLQLVMQLMKAGKIEDADKTPVDGMTDEEMVQKFTLHEAAAQCFVFFIAGFETSSTTLTYCLYELARNPDIQKRLQDEIDSVMIDCSGQVTYEGLHSMEYLDMVVQETLRKYPPVTILQRKCTQDYHIPELNTTVEKGITVMFPVWGIHRDPDLYPNPDRFDPERFTAEERARRDTCAYLPFGEGPRNCIGTRFGLMQVKIALFYMLSAYEVDVASTTPIPIKYEVKTFILTPAGGMNLVFRKRA</sequence>
<name>A0AAW2HJW8_9NEOP</name>
<evidence type="ECO:0008006" key="16">
    <source>
        <dbReference type="Google" id="ProtNLM"/>
    </source>
</evidence>
<evidence type="ECO:0000256" key="11">
    <source>
        <dbReference type="ARBA" id="ARBA00023033"/>
    </source>
</evidence>
<dbReference type="PROSITE" id="PS00086">
    <property type="entry name" value="CYTOCHROME_P450"/>
    <property type="match status" value="1"/>
</dbReference>
<dbReference type="CDD" id="cd11056">
    <property type="entry name" value="CYP6-like"/>
    <property type="match status" value="1"/>
</dbReference>
<dbReference type="EMBL" id="JARGDH010000004">
    <property type="protein sequence ID" value="KAL0270239.1"/>
    <property type="molecule type" value="Genomic_DNA"/>
</dbReference>
<dbReference type="Gene3D" id="1.10.630.10">
    <property type="entry name" value="Cytochrome P450"/>
    <property type="match status" value="1"/>
</dbReference>
<keyword evidence="7" id="KW-0256">Endoplasmic reticulum</keyword>
<evidence type="ECO:0000256" key="4">
    <source>
        <dbReference type="ARBA" id="ARBA00010617"/>
    </source>
</evidence>
<evidence type="ECO:0000256" key="8">
    <source>
        <dbReference type="ARBA" id="ARBA00022848"/>
    </source>
</evidence>
<dbReference type="InterPro" id="IPR001128">
    <property type="entry name" value="Cyt_P450"/>
</dbReference>
<dbReference type="Pfam" id="PF00067">
    <property type="entry name" value="p450"/>
    <property type="match status" value="1"/>
</dbReference>
<dbReference type="PRINTS" id="PR00385">
    <property type="entry name" value="P450"/>
</dbReference>
<dbReference type="InterPro" id="IPR017972">
    <property type="entry name" value="Cyt_P450_CS"/>
</dbReference>
<evidence type="ECO:0000256" key="12">
    <source>
        <dbReference type="ARBA" id="ARBA00023136"/>
    </source>
</evidence>
<dbReference type="GO" id="GO:0020037">
    <property type="term" value="F:heme binding"/>
    <property type="evidence" value="ECO:0007669"/>
    <property type="project" value="InterPro"/>
</dbReference>
<dbReference type="FunFam" id="1.10.630.10:FF:000042">
    <property type="entry name" value="Cytochrome P450"/>
    <property type="match status" value="1"/>
</dbReference>
<gene>
    <name evidence="15" type="ORF">PYX00_007712</name>
</gene>
<dbReference type="GO" id="GO:0005789">
    <property type="term" value="C:endoplasmic reticulum membrane"/>
    <property type="evidence" value="ECO:0007669"/>
    <property type="project" value="UniProtKB-SubCell"/>
</dbReference>
<keyword evidence="8" id="KW-0492">Microsome</keyword>
<dbReference type="GO" id="GO:0004497">
    <property type="term" value="F:monooxygenase activity"/>
    <property type="evidence" value="ECO:0007669"/>
    <property type="project" value="UniProtKB-KW"/>
</dbReference>
<evidence type="ECO:0000256" key="7">
    <source>
        <dbReference type="ARBA" id="ARBA00022824"/>
    </source>
</evidence>
<dbReference type="InterPro" id="IPR036396">
    <property type="entry name" value="Cyt_P450_sf"/>
</dbReference>
<dbReference type="SUPFAM" id="SSF48264">
    <property type="entry name" value="Cytochrome P450"/>
    <property type="match status" value="1"/>
</dbReference>